<dbReference type="InterPro" id="IPR001015">
    <property type="entry name" value="Ferrochelatase"/>
</dbReference>
<evidence type="ECO:0000313" key="3">
    <source>
        <dbReference type="Proteomes" id="UP000186817"/>
    </source>
</evidence>
<dbReference type="SUPFAM" id="SSF53800">
    <property type="entry name" value="Chelatase"/>
    <property type="match status" value="1"/>
</dbReference>
<name>A0A1Q9CDK6_SYMMI</name>
<organism evidence="2 3">
    <name type="scientific">Symbiodinium microadriaticum</name>
    <name type="common">Dinoflagellate</name>
    <name type="synonym">Zooxanthella microadriatica</name>
    <dbReference type="NCBI Taxonomy" id="2951"/>
    <lineage>
        <taxon>Eukaryota</taxon>
        <taxon>Sar</taxon>
        <taxon>Alveolata</taxon>
        <taxon>Dinophyceae</taxon>
        <taxon>Suessiales</taxon>
        <taxon>Symbiodiniaceae</taxon>
        <taxon>Symbiodinium</taxon>
    </lineage>
</organism>
<gene>
    <name evidence="2" type="primary">hemH</name>
    <name evidence="2" type="ORF">AK812_SmicGene38514</name>
</gene>
<dbReference type="Gene3D" id="3.40.50.1400">
    <property type="match status" value="1"/>
</dbReference>
<dbReference type="GO" id="GO:0006783">
    <property type="term" value="P:heme biosynthetic process"/>
    <property type="evidence" value="ECO:0007669"/>
    <property type="project" value="InterPro"/>
</dbReference>
<dbReference type="Proteomes" id="UP000186817">
    <property type="component" value="Unassembled WGS sequence"/>
</dbReference>
<feature type="region of interest" description="Disordered" evidence="1">
    <location>
        <begin position="77"/>
        <end position="97"/>
    </location>
</feature>
<accession>A0A1Q9CDK6</accession>
<proteinExistence type="predicted"/>
<dbReference type="OrthoDB" id="1323at2759"/>
<reference evidence="2 3" key="1">
    <citation type="submission" date="2016-02" db="EMBL/GenBank/DDBJ databases">
        <title>Genome analysis of coral dinoflagellate symbionts highlights evolutionary adaptations to a symbiotic lifestyle.</title>
        <authorList>
            <person name="Aranda M."/>
            <person name="Li Y."/>
            <person name="Liew Y.J."/>
            <person name="Baumgarten S."/>
            <person name="Simakov O."/>
            <person name="Wilson M."/>
            <person name="Piel J."/>
            <person name="Ashoor H."/>
            <person name="Bougouffa S."/>
            <person name="Bajic V.B."/>
            <person name="Ryu T."/>
            <person name="Ravasi T."/>
            <person name="Bayer T."/>
            <person name="Micklem G."/>
            <person name="Kim H."/>
            <person name="Bhak J."/>
            <person name="Lajeunesse T.C."/>
            <person name="Voolstra C.R."/>
        </authorList>
    </citation>
    <scope>NUCLEOTIDE SEQUENCE [LARGE SCALE GENOMIC DNA]</scope>
    <source>
        <strain evidence="2 3">CCMP2467</strain>
    </source>
</reference>
<dbReference type="GO" id="GO:0004325">
    <property type="term" value="F:ferrochelatase activity"/>
    <property type="evidence" value="ECO:0007669"/>
    <property type="project" value="InterPro"/>
</dbReference>
<comment type="caution">
    <text evidence="2">The sequence shown here is derived from an EMBL/GenBank/DDBJ whole genome shotgun (WGS) entry which is preliminary data.</text>
</comment>
<dbReference type="EMBL" id="LSRX01001323">
    <property type="protein sequence ID" value="OLP81008.1"/>
    <property type="molecule type" value="Genomic_DNA"/>
</dbReference>
<protein>
    <submittedName>
        <fullName evidence="2">Ferrochelatase</fullName>
    </submittedName>
</protein>
<evidence type="ECO:0000313" key="2">
    <source>
        <dbReference type="EMBL" id="OLP81008.1"/>
    </source>
</evidence>
<dbReference type="Pfam" id="PF00762">
    <property type="entry name" value="Ferrochelatase"/>
    <property type="match status" value="1"/>
</dbReference>
<sequence>MNFLVLRLRKKLAVVAPSFTADCVETLEELGITGREDFEAAGGEVVIPCLNSSEHWAVKNLAQIVREHIAARDPIDAIQTSRARQHDPQVSGFAQSKWRSDLYSGGSNLILDEGGGDDEDG</sequence>
<dbReference type="AlphaFoldDB" id="A0A1Q9CDK6"/>
<keyword evidence="3" id="KW-1185">Reference proteome</keyword>
<evidence type="ECO:0000256" key="1">
    <source>
        <dbReference type="SAM" id="MobiDB-lite"/>
    </source>
</evidence>